<protein>
    <submittedName>
        <fullName evidence="10">Ger(X)C family spore germination protein</fullName>
    </submittedName>
</protein>
<dbReference type="PANTHER" id="PTHR35789:SF1">
    <property type="entry name" value="SPORE GERMINATION PROTEIN B3"/>
    <property type="match status" value="1"/>
</dbReference>
<dbReference type="RefSeq" id="WP_113031157.1">
    <property type="nucleotide sequence ID" value="NZ_QMFB01000006.1"/>
</dbReference>
<evidence type="ECO:0000259" key="8">
    <source>
        <dbReference type="Pfam" id="PF05504"/>
    </source>
</evidence>
<sequence length="410" mass="45621">MRQRANGRKSKTRRAIEIKRLLLAIGACLSLGCLSGCWSTVELNDRSFAKILLVDKTEAGIELTLGFPLPNQLVPNQAGGGGGGKTDYPFSYVTKTDKEIAKAYRAIQSDLSRKIAFGQLEIIIIGRRLAEDGIGPVVDFIAREPKLHINSYLFVLDGSLKEFANIPVGFERFPVDILTAYAEEQVTVEVTLKDLLMANYSGGDLVIPTIVFDREGMVKKKKGEKWLGTDGAAILRNGRMVSKLNTKEMRGALWILGKLQDAEVNVTSPTDGKTISFLVTNATTRINPETGSPLKIHINCKADVDVLANESDMTLDTPDQLRILERSLGEKLEKRIAQAVAVSKEAKADAFQLGNYIRWYYPRKWKEMKKDWRQLYADHIIVDQHVDVAIKRLGAARKPEGQRLHAGKEE</sequence>
<dbReference type="InterPro" id="IPR038501">
    <property type="entry name" value="Spore_GerAC_C_sf"/>
</dbReference>
<evidence type="ECO:0000256" key="3">
    <source>
        <dbReference type="ARBA" id="ARBA00022544"/>
    </source>
</evidence>
<dbReference type="PANTHER" id="PTHR35789">
    <property type="entry name" value="SPORE GERMINATION PROTEIN B3"/>
    <property type="match status" value="1"/>
</dbReference>
<dbReference type="NCBIfam" id="TIGR02887">
    <property type="entry name" value="spore_ger_x_C"/>
    <property type="match status" value="1"/>
</dbReference>
<dbReference type="PROSITE" id="PS51257">
    <property type="entry name" value="PROKAR_LIPOPROTEIN"/>
    <property type="match status" value="1"/>
</dbReference>
<evidence type="ECO:0000256" key="7">
    <source>
        <dbReference type="ARBA" id="ARBA00023288"/>
    </source>
</evidence>
<evidence type="ECO:0000256" key="6">
    <source>
        <dbReference type="ARBA" id="ARBA00023139"/>
    </source>
</evidence>
<comment type="caution">
    <text evidence="10">The sequence shown here is derived from an EMBL/GenBank/DDBJ whole genome shotgun (WGS) entry which is preliminary data.</text>
</comment>
<keyword evidence="4" id="KW-0732">Signal</keyword>
<dbReference type="GO" id="GO:0016020">
    <property type="term" value="C:membrane"/>
    <property type="evidence" value="ECO:0007669"/>
    <property type="project" value="UniProtKB-SubCell"/>
</dbReference>
<evidence type="ECO:0000256" key="2">
    <source>
        <dbReference type="ARBA" id="ARBA00007886"/>
    </source>
</evidence>
<dbReference type="EMBL" id="QMFB01000006">
    <property type="protein sequence ID" value="RAV20878.1"/>
    <property type="molecule type" value="Genomic_DNA"/>
</dbReference>
<keyword evidence="6" id="KW-0564">Palmitate</keyword>
<proteinExistence type="inferred from homology"/>
<keyword evidence="11" id="KW-1185">Reference proteome</keyword>
<evidence type="ECO:0000313" key="11">
    <source>
        <dbReference type="Proteomes" id="UP000250369"/>
    </source>
</evidence>
<dbReference type="InterPro" id="IPR046953">
    <property type="entry name" value="Spore_GerAC-like_C"/>
</dbReference>
<organism evidence="10 11">
    <name type="scientific">Paenibacillus contaminans</name>
    <dbReference type="NCBI Taxonomy" id="450362"/>
    <lineage>
        <taxon>Bacteria</taxon>
        <taxon>Bacillati</taxon>
        <taxon>Bacillota</taxon>
        <taxon>Bacilli</taxon>
        <taxon>Bacillales</taxon>
        <taxon>Paenibacillaceae</taxon>
        <taxon>Paenibacillus</taxon>
    </lineage>
</organism>
<accession>A0A329MN36</accession>
<dbReference type="InterPro" id="IPR008844">
    <property type="entry name" value="Spore_GerAC-like"/>
</dbReference>
<reference evidence="10 11" key="1">
    <citation type="journal article" date="2009" name="Int. J. Syst. Evol. Microbiol.">
        <title>Paenibacillus contaminans sp. nov., isolated from a contaminated laboratory plate.</title>
        <authorList>
            <person name="Chou J.H."/>
            <person name="Lee J.H."/>
            <person name="Lin M.C."/>
            <person name="Chang P.S."/>
            <person name="Arun A.B."/>
            <person name="Young C.C."/>
            <person name="Chen W.M."/>
        </authorList>
    </citation>
    <scope>NUCLEOTIDE SEQUENCE [LARGE SCALE GENOMIC DNA]</scope>
    <source>
        <strain evidence="10 11">CKOBP-6</strain>
    </source>
</reference>
<evidence type="ECO:0000259" key="9">
    <source>
        <dbReference type="Pfam" id="PF25198"/>
    </source>
</evidence>
<evidence type="ECO:0000256" key="1">
    <source>
        <dbReference type="ARBA" id="ARBA00004635"/>
    </source>
</evidence>
<keyword evidence="3" id="KW-0309">Germination</keyword>
<dbReference type="Pfam" id="PF25198">
    <property type="entry name" value="Spore_GerAC_N"/>
    <property type="match status" value="1"/>
</dbReference>
<feature type="domain" description="Spore germination GerAC-like C-terminal" evidence="8">
    <location>
        <begin position="230"/>
        <end position="394"/>
    </location>
</feature>
<dbReference type="GO" id="GO:0009847">
    <property type="term" value="P:spore germination"/>
    <property type="evidence" value="ECO:0007669"/>
    <property type="project" value="InterPro"/>
</dbReference>
<dbReference type="Proteomes" id="UP000250369">
    <property type="component" value="Unassembled WGS sequence"/>
</dbReference>
<dbReference type="AlphaFoldDB" id="A0A329MN36"/>
<dbReference type="OrthoDB" id="9816067at2"/>
<comment type="subcellular location">
    <subcellularLocation>
        <location evidence="1">Membrane</location>
        <topology evidence="1">Lipid-anchor</topology>
    </subcellularLocation>
</comment>
<dbReference type="Pfam" id="PF05504">
    <property type="entry name" value="Spore_GerAC"/>
    <property type="match status" value="1"/>
</dbReference>
<dbReference type="InterPro" id="IPR057336">
    <property type="entry name" value="GerAC_N"/>
</dbReference>
<evidence type="ECO:0000256" key="4">
    <source>
        <dbReference type="ARBA" id="ARBA00022729"/>
    </source>
</evidence>
<feature type="domain" description="Spore germination protein N-terminal" evidence="9">
    <location>
        <begin position="41"/>
        <end position="210"/>
    </location>
</feature>
<name>A0A329MN36_9BACL</name>
<gene>
    <name evidence="10" type="ORF">DQG23_12355</name>
</gene>
<comment type="similarity">
    <text evidence="2">Belongs to the GerABKC lipoprotein family.</text>
</comment>
<keyword evidence="7" id="KW-0449">Lipoprotein</keyword>
<dbReference type="Gene3D" id="3.30.300.210">
    <property type="entry name" value="Nutrient germinant receptor protein C, domain 3"/>
    <property type="match status" value="1"/>
</dbReference>
<keyword evidence="5" id="KW-0472">Membrane</keyword>
<evidence type="ECO:0000313" key="10">
    <source>
        <dbReference type="EMBL" id="RAV20878.1"/>
    </source>
</evidence>
<evidence type="ECO:0000256" key="5">
    <source>
        <dbReference type="ARBA" id="ARBA00023136"/>
    </source>
</evidence>